<reference evidence="8 9" key="1">
    <citation type="submission" date="2019-05" db="EMBL/GenBank/DDBJ databases">
        <title>Sulfitobacter sabulilitoris sp. nov., isolated from a marine sand.</title>
        <authorList>
            <person name="Yoon J.-H."/>
        </authorList>
    </citation>
    <scope>NUCLEOTIDE SEQUENCE [LARGE SCALE GENOMIC DNA]</scope>
    <source>
        <strain evidence="8 9">HSMS-29</strain>
    </source>
</reference>
<keyword evidence="9" id="KW-1185">Reference proteome</keyword>
<feature type="transmembrane region" description="Helical" evidence="6">
    <location>
        <begin position="96"/>
        <end position="120"/>
    </location>
</feature>
<feature type="transmembrane region" description="Helical" evidence="6">
    <location>
        <begin position="47"/>
        <end position="65"/>
    </location>
</feature>
<comment type="similarity">
    <text evidence="2">Belongs to the EamA transporter family.</text>
</comment>
<dbReference type="SUPFAM" id="SSF103481">
    <property type="entry name" value="Multidrug resistance efflux transporter EmrE"/>
    <property type="match status" value="2"/>
</dbReference>
<sequence>MTHAPTPRAEQGRLRDLMLVMLAAVMFGTVPYFALSLTRDGMAPQAVAFYRYLIAALVFLPALWGARAQGRVVIWGVATGGVMALGWVGYVRALGALPVSTVGVIYMSYPIFTLIIGWVLWRDRPTLRALLAGGLVLVAAALATGVAAVRADQWVWVLGAFAAPAGFGFGITVLVHKLVEIPPMARISAVSLGSMLGLLPLMAALTPAQALPVTLQGWGWVAGIALVTASVPQLIYTYFAPRVGAAGTAVAGSIELPTMFVVGWLAFDERIGLAQTAACALILASVMLVQARVTRPFFGRVATEDPRDTRFSSTRTGRKL</sequence>
<feature type="transmembrane region" description="Helical" evidence="6">
    <location>
        <begin position="17"/>
        <end position="35"/>
    </location>
</feature>
<feature type="transmembrane region" description="Helical" evidence="6">
    <location>
        <begin position="127"/>
        <end position="148"/>
    </location>
</feature>
<dbReference type="Proteomes" id="UP000309550">
    <property type="component" value="Unassembled WGS sequence"/>
</dbReference>
<keyword evidence="4 6" id="KW-1133">Transmembrane helix</keyword>
<feature type="transmembrane region" description="Helical" evidence="6">
    <location>
        <begin position="217"/>
        <end position="239"/>
    </location>
</feature>
<dbReference type="Pfam" id="PF00892">
    <property type="entry name" value="EamA"/>
    <property type="match status" value="2"/>
</dbReference>
<feature type="transmembrane region" description="Helical" evidence="6">
    <location>
        <begin position="72"/>
        <end position="90"/>
    </location>
</feature>
<keyword evidence="3 6" id="KW-0812">Transmembrane</keyword>
<dbReference type="InterPro" id="IPR000620">
    <property type="entry name" value="EamA_dom"/>
</dbReference>
<dbReference type="AlphaFoldDB" id="A0A5S3PBQ2"/>
<feature type="transmembrane region" description="Helical" evidence="6">
    <location>
        <begin position="246"/>
        <end position="267"/>
    </location>
</feature>
<evidence type="ECO:0000256" key="2">
    <source>
        <dbReference type="ARBA" id="ARBA00007362"/>
    </source>
</evidence>
<evidence type="ECO:0000259" key="7">
    <source>
        <dbReference type="Pfam" id="PF00892"/>
    </source>
</evidence>
<feature type="transmembrane region" description="Helical" evidence="6">
    <location>
        <begin position="154"/>
        <end position="175"/>
    </location>
</feature>
<name>A0A5S3PBQ2_9RHOB</name>
<gene>
    <name evidence="8" type="ORF">FDT80_14610</name>
</gene>
<comment type="caution">
    <text evidence="8">The sequence shown here is derived from an EMBL/GenBank/DDBJ whole genome shotgun (WGS) entry which is preliminary data.</text>
</comment>
<evidence type="ECO:0000256" key="6">
    <source>
        <dbReference type="SAM" id="Phobius"/>
    </source>
</evidence>
<evidence type="ECO:0000256" key="5">
    <source>
        <dbReference type="ARBA" id="ARBA00023136"/>
    </source>
</evidence>
<dbReference type="PANTHER" id="PTHR32322">
    <property type="entry name" value="INNER MEMBRANE TRANSPORTER"/>
    <property type="match status" value="1"/>
</dbReference>
<dbReference type="EMBL" id="VANS01000004">
    <property type="protein sequence ID" value="TMM51095.1"/>
    <property type="molecule type" value="Genomic_DNA"/>
</dbReference>
<evidence type="ECO:0000313" key="9">
    <source>
        <dbReference type="Proteomes" id="UP000309550"/>
    </source>
</evidence>
<evidence type="ECO:0000256" key="3">
    <source>
        <dbReference type="ARBA" id="ARBA00022692"/>
    </source>
</evidence>
<accession>A0A5S3PBQ2</accession>
<dbReference type="GO" id="GO:0016020">
    <property type="term" value="C:membrane"/>
    <property type="evidence" value="ECO:0007669"/>
    <property type="project" value="UniProtKB-SubCell"/>
</dbReference>
<evidence type="ECO:0000256" key="1">
    <source>
        <dbReference type="ARBA" id="ARBA00004141"/>
    </source>
</evidence>
<evidence type="ECO:0000256" key="4">
    <source>
        <dbReference type="ARBA" id="ARBA00022989"/>
    </source>
</evidence>
<feature type="domain" description="EamA" evidence="7">
    <location>
        <begin position="17"/>
        <end position="143"/>
    </location>
</feature>
<evidence type="ECO:0000313" key="8">
    <source>
        <dbReference type="EMBL" id="TMM51095.1"/>
    </source>
</evidence>
<feature type="transmembrane region" description="Helical" evidence="6">
    <location>
        <begin position="187"/>
        <end position="205"/>
    </location>
</feature>
<feature type="domain" description="EamA" evidence="7">
    <location>
        <begin position="156"/>
        <end position="289"/>
    </location>
</feature>
<organism evidence="8 9">
    <name type="scientific">Sulfitobacter sabulilitoris</name>
    <dbReference type="NCBI Taxonomy" id="2562655"/>
    <lineage>
        <taxon>Bacteria</taxon>
        <taxon>Pseudomonadati</taxon>
        <taxon>Pseudomonadota</taxon>
        <taxon>Alphaproteobacteria</taxon>
        <taxon>Rhodobacterales</taxon>
        <taxon>Roseobacteraceae</taxon>
        <taxon>Sulfitobacter</taxon>
    </lineage>
</organism>
<dbReference type="OrthoDB" id="6105449at2"/>
<dbReference type="RefSeq" id="WP_138663055.1">
    <property type="nucleotide sequence ID" value="NZ_VANS01000004.1"/>
</dbReference>
<keyword evidence="5 6" id="KW-0472">Membrane</keyword>
<proteinExistence type="inferred from homology"/>
<protein>
    <submittedName>
        <fullName evidence="8">DMT family transporter</fullName>
    </submittedName>
</protein>
<comment type="subcellular location">
    <subcellularLocation>
        <location evidence="1">Membrane</location>
        <topology evidence="1">Multi-pass membrane protein</topology>
    </subcellularLocation>
</comment>
<dbReference type="PANTHER" id="PTHR32322:SF2">
    <property type="entry name" value="EAMA DOMAIN-CONTAINING PROTEIN"/>
    <property type="match status" value="1"/>
</dbReference>
<dbReference type="InterPro" id="IPR050638">
    <property type="entry name" value="AA-Vitamin_Transporters"/>
</dbReference>
<dbReference type="InterPro" id="IPR037185">
    <property type="entry name" value="EmrE-like"/>
</dbReference>
<feature type="transmembrane region" description="Helical" evidence="6">
    <location>
        <begin position="273"/>
        <end position="291"/>
    </location>
</feature>